<gene>
    <name evidence="1" type="ORF">CDAR_112921</name>
</gene>
<accession>A0AAV4PYW4</accession>
<evidence type="ECO:0000313" key="1">
    <source>
        <dbReference type="EMBL" id="GIY02325.1"/>
    </source>
</evidence>
<name>A0AAV4PYW4_9ARAC</name>
<keyword evidence="2" id="KW-1185">Reference proteome</keyword>
<comment type="caution">
    <text evidence="1">The sequence shown here is derived from an EMBL/GenBank/DDBJ whole genome shotgun (WGS) entry which is preliminary data.</text>
</comment>
<dbReference type="Proteomes" id="UP001054837">
    <property type="component" value="Unassembled WGS sequence"/>
</dbReference>
<sequence>MLSTPRDTIWLTRPCHPIFHFRAHPPPPFYLDSRSPQPSTELSLPFVPLRKNGKSIVEGGVHPQGVLCPHALNLPLPFGGWSAQSFRE</sequence>
<proteinExistence type="predicted"/>
<protein>
    <submittedName>
        <fullName evidence="1">Uncharacterized protein</fullName>
    </submittedName>
</protein>
<organism evidence="1 2">
    <name type="scientific">Caerostris darwini</name>
    <dbReference type="NCBI Taxonomy" id="1538125"/>
    <lineage>
        <taxon>Eukaryota</taxon>
        <taxon>Metazoa</taxon>
        <taxon>Ecdysozoa</taxon>
        <taxon>Arthropoda</taxon>
        <taxon>Chelicerata</taxon>
        <taxon>Arachnida</taxon>
        <taxon>Araneae</taxon>
        <taxon>Araneomorphae</taxon>
        <taxon>Entelegynae</taxon>
        <taxon>Araneoidea</taxon>
        <taxon>Araneidae</taxon>
        <taxon>Caerostris</taxon>
    </lineage>
</organism>
<evidence type="ECO:0000313" key="2">
    <source>
        <dbReference type="Proteomes" id="UP001054837"/>
    </source>
</evidence>
<reference evidence="1 2" key="1">
    <citation type="submission" date="2021-06" db="EMBL/GenBank/DDBJ databases">
        <title>Caerostris darwini draft genome.</title>
        <authorList>
            <person name="Kono N."/>
            <person name="Arakawa K."/>
        </authorList>
    </citation>
    <scope>NUCLEOTIDE SEQUENCE [LARGE SCALE GENOMIC DNA]</scope>
</reference>
<dbReference type="EMBL" id="BPLQ01003666">
    <property type="protein sequence ID" value="GIY02325.1"/>
    <property type="molecule type" value="Genomic_DNA"/>
</dbReference>
<dbReference type="AlphaFoldDB" id="A0AAV4PYW4"/>